<protein>
    <submittedName>
        <fullName evidence="4">Uncharacterized protein</fullName>
    </submittedName>
</protein>
<dbReference type="Proteomes" id="UP000027120">
    <property type="component" value="Unassembled WGS sequence"/>
</dbReference>
<dbReference type="STRING" id="2711.A0A067H3B3"/>
<name>A0A067H3B3_CITSI</name>
<feature type="domain" description="CCHC-type" evidence="2">
    <location>
        <begin position="422"/>
        <end position="435"/>
    </location>
</feature>
<evidence type="ECO:0000313" key="5">
    <source>
        <dbReference type="Proteomes" id="UP000027120"/>
    </source>
</evidence>
<keyword evidence="5" id="KW-1185">Reference proteome</keyword>
<dbReference type="Pfam" id="PF14223">
    <property type="entry name" value="Retrotran_gag_2"/>
    <property type="match status" value="1"/>
</dbReference>
<dbReference type="SMR" id="A0A067H3B3"/>
<gene>
    <name evidence="4" type="ORF">CISIN_1g013049mg</name>
</gene>
<dbReference type="KEGG" id="cit:102626154"/>
<proteinExistence type="predicted"/>
<evidence type="ECO:0000256" key="1">
    <source>
        <dbReference type="PROSITE-ProRule" id="PRU00047"/>
    </source>
</evidence>
<dbReference type="AlphaFoldDB" id="A0A067H3B3"/>
<dbReference type="Gene3D" id="4.10.60.10">
    <property type="entry name" value="Zinc finger, CCHC-type"/>
    <property type="match status" value="1"/>
</dbReference>
<dbReference type="eggNOG" id="ENOG502QUJE">
    <property type="taxonomic scope" value="Eukaryota"/>
</dbReference>
<evidence type="ECO:0000313" key="4">
    <source>
        <dbReference type="EMBL" id="KDO86498.1"/>
    </source>
</evidence>
<evidence type="ECO:0000259" key="2">
    <source>
        <dbReference type="PROSITE" id="PS50158"/>
    </source>
</evidence>
<feature type="domain" description="DEK-C" evidence="3">
    <location>
        <begin position="3"/>
        <end position="60"/>
    </location>
</feature>
<dbReference type="PROSITE" id="PS51998">
    <property type="entry name" value="DEK_C"/>
    <property type="match status" value="1"/>
</dbReference>
<keyword evidence="1" id="KW-0863">Zinc-finger</keyword>
<sequence>METVNEGRIRQTVMEVLKNSDMEEMTEFKVRVEASERLGIDLSDANHKRFIRGVVESFLLSTTESTDNRIEPDLEVEEQRAQIGKRINDDGDSIICKLSNKRTVAIQEFKGRAFVSIREYFRRDGKLVPTAKGIALTSEQWRAFSKSLPAIDEAVVKMQSKLRSESSGEQNKDVANSMTSPLELFPTELHRFNGKNYRVWAQQIELLLKQLKVAYVLTDPCPIVTLCPQASSEEVTRVKAAERKWLNDNNICRHHILNFLSDHLYYQYSKRTSSAKELWEELKLVYLDEEFGTKRSQVKKYIEFQMFDEKSVFEQALELNKIADSIVAAGMMIYENFHVSVILSKLPLSWKDFCIKLMRMEYLTFTMLMDHIKAEEESRSHNKQEEPSKFVELSPAVNFGPRMREMSKKRRESEMDSKTVVCYNCRKKGHVAKHCHNKRLHQEINDNCPC</sequence>
<dbReference type="SUPFAM" id="SSF57756">
    <property type="entry name" value="Retrovirus zinc finger-like domains"/>
    <property type="match status" value="1"/>
</dbReference>
<dbReference type="GO" id="GO:0006355">
    <property type="term" value="P:regulation of DNA-templated transcription"/>
    <property type="evidence" value="ECO:0007669"/>
    <property type="project" value="InterPro"/>
</dbReference>
<dbReference type="GO" id="GO:0008270">
    <property type="term" value="F:zinc ion binding"/>
    <property type="evidence" value="ECO:0007669"/>
    <property type="project" value="UniProtKB-KW"/>
</dbReference>
<dbReference type="InterPro" id="IPR014876">
    <property type="entry name" value="DEK_C"/>
</dbReference>
<dbReference type="EMBL" id="KK784873">
    <property type="protein sequence ID" value="KDO86498.1"/>
    <property type="molecule type" value="Genomic_DNA"/>
</dbReference>
<keyword evidence="1" id="KW-0862">Zinc</keyword>
<dbReference type="Pfam" id="PF08766">
    <property type="entry name" value="DEK_C"/>
    <property type="match status" value="1"/>
</dbReference>
<dbReference type="SUPFAM" id="SSF54447">
    <property type="entry name" value="ssDNA-binding transcriptional regulator domain"/>
    <property type="match status" value="1"/>
</dbReference>
<dbReference type="PANTHER" id="PTHR47592:SF6">
    <property type="entry name" value="PBF68 PROTEIN"/>
    <property type="match status" value="1"/>
</dbReference>
<keyword evidence="1" id="KW-0479">Metal-binding</keyword>
<dbReference type="GO" id="GO:0003677">
    <property type="term" value="F:DNA binding"/>
    <property type="evidence" value="ECO:0007669"/>
    <property type="project" value="InterPro"/>
</dbReference>
<dbReference type="PaxDb" id="2711-XP_006491292.1"/>
<dbReference type="InterPro" id="IPR001878">
    <property type="entry name" value="Znf_CCHC"/>
</dbReference>
<dbReference type="PANTHER" id="PTHR47592">
    <property type="entry name" value="PBF68 PROTEIN"/>
    <property type="match status" value="1"/>
</dbReference>
<reference evidence="4 5" key="1">
    <citation type="submission" date="2014-04" db="EMBL/GenBank/DDBJ databases">
        <authorList>
            <consortium name="International Citrus Genome Consortium"/>
            <person name="Gmitter F."/>
            <person name="Chen C."/>
            <person name="Farmerie W."/>
            <person name="Harkins T."/>
            <person name="Desany B."/>
            <person name="Mohiuddin M."/>
            <person name="Kodira C."/>
            <person name="Borodovsky M."/>
            <person name="Lomsadze A."/>
            <person name="Burns P."/>
            <person name="Jenkins J."/>
            <person name="Prochnik S."/>
            <person name="Shu S."/>
            <person name="Chapman J."/>
            <person name="Pitluck S."/>
            <person name="Schmutz J."/>
            <person name="Rokhsar D."/>
        </authorList>
    </citation>
    <scope>NUCLEOTIDE SEQUENCE</scope>
</reference>
<dbReference type="PROSITE" id="PS50158">
    <property type="entry name" value="ZF_CCHC"/>
    <property type="match status" value="1"/>
</dbReference>
<evidence type="ECO:0000259" key="3">
    <source>
        <dbReference type="PROSITE" id="PS51998"/>
    </source>
</evidence>
<dbReference type="InterPro" id="IPR003173">
    <property type="entry name" value="PC4_C"/>
</dbReference>
<dbReference type="InterPro" id="IPR036875">
    <property type="entry name" value="Znf_CCHC_sf"/>
</dbReference>
<accession>A0A067H3B3</accession>
<dbReference type="Gene3D" id="2.30.31.10">
    <property type="entry name" value="Transcriptional Coactivator Pc4, Chain A"/>
    <property type="match status" value="1"/>
</dbReference>
<dbReference type="Pfam" id="PF02229">
    <property type="entry name" value="PC4"/>
    <property type="match status" value="1"/>
</dbReference>
<dbReference type="InterPro" id="IPR009044">
    <property type="entry name" value="ssDNA-bd_transcriptional_reg"/>
</dbReference>
<organism evidence="4 5">
    <name type="scientific">Citrus sinensis</name>
    <name type="common">Sweet orange</name>
    <name type="synonym">Citrus aurantium var. sinensis</name>
    <dbReference type="NCBI Taxonomy" id="2711"/>
    <lineage>
        <taxon>Eukaryota</taxon>
        <taxon>Viridiplantae</taxon>
        <taxon>Streptophyta</taxon>
        <taxon>Embryophyta</taxon>
        <taxon>Tracheophyta</taxon>
        <taxon>Spermatophyta</taxon>
        <taxon>Magnoliopsida</taxon>
        <taxon>eudicotyledons</taxon>
        <taxon>Gunneridae</taxon>
        <taxon>Pentapetalae</taxon>
        <taxon>rosids</taxon>
        <taxon>malvids</taxon>
        <taxon>Sapindales</taxon>
        <taxon>Rutaceae</taxon>
        <taxon>Aurantioideae</taxon>
        <taxon>Citrus</taxon>
    </lineage>
</organism>